<name>B6SX70_MAIZE</name>
<evidence type="ECO:0000313" key="3">
    <source>
        <dbReference type="EMBL" id="ACG29453.1"/>
    </source>
</evidence>
<feature type="signal peptide" evidence="2">
    <location>
        <begin position="1"/>
        <end position="20"/>
    </location>
</feature>
<feature type="chain" id="PRO_5009948705" evidence="2">
    <location>
        <begin position="21"/>
        <end position="135"/>
    </location>
</feature>
<evidence type="ECO:0000256" key="2">
    <source>
        <dbReference type="SAM" id="SignalP"/>
    </source>
</evidence>
<feature type="region of interest" description="Disordered" evidence="1">
    <location>
        <begin position="26"/>
        <end position="51"/>
    </location>
</feature>
<proteinExistence type="evidence at transcript level"/>
<dbReference type="AlphaFoldDB" id="B6SX70"/>
<reference evidence="3" key="1">
    <citation type="journal article" date="2009" name="Plant Mol. Biol.">
        <title>Insights into corn genes derived from large-scale cDNA sequencing.</title>
        <authorList>
            <person name="Alexandrov N.N."/>
            <person name="Brover V.V."/>
            <person name="Freidin S."/>
            <person name="Troukhan M.E."/>
            <person name="Tatarinova T.V."/>
            <person name="Zhang H."/>
            <person name="Swaller T.J."/>
            <person name="Lu Y.P."/>
            <person name="Bouck J."/>
            <person name="Flavell R.B."/>
            <person name="Feldmann K.A."/>
        </authorList>
    </citation>
    <scope>NUCLEOTIDE SEQUENCE</scope>
</reference>
<keyword evidence="2" id="KW-0732">Signal</keyword>
<accession>B6SX70</accession>
<organism evidence="3">
    <name type="scientific">Zea mays</name>
    <name type="common">Maize</name>
    <dbReference type="NCBI Taxonomy" id="4577"/>
    <lineage>
        <taxon>Eukaryota</taxon>
        <taxon>Viridiplantae</taxon>
        <taxon>Streptophyta</taxon>
        <taxon>Embryophyta</taxon>
        <taxon>Tracheophyta</taxon>
        <taxon>Spermatophyta</taxon>
        <taxon>Magnoliopsida</taxon>
        <taxon>Liliopsida</taxon>
        <taxon>Poales</taxon>
        <taxon>Poaceae</taxon>
        <taxon>PACMAD clade</taxon>
        <taxon>Panicoideae</taxon>
        <taxon>Andropogonodae</taxon>
        <taxon>Andropogoneae</taxon>
        <taxon>Tripsacinae</taxon>
        <taxon>Zea</taxon>
    </lineage>
</organism>
<dbReference type="HOGENOM" id="CLU_1888780_0_0_1"/>
<sequence>MARFQLAALAMAMLFAAAAAQAPAATPTPAPKASPPPPATPPPTPPPSTERREICTAPCCNLFVIRVEPLIPSFFFFSPFFFFHPNIHIPFGIRFSRTGGICSFVLLQCRTVARTDWLGWLGGVVLRSSICIIPC</sequence>
<evidence type="ECO:0000256" key="1">
    <source>
        <dbReference type="SAM" id="MobiDB-lite"/>
    </source>
</evidence>
<dbReference type="EMBL" id="EU957335">
    <property type="protein sequence ID" value="ACG29453.1"/>
    <property type="molecule type" value="mRNA"/>
</dbReference>
<feature type="compositionally biased region" description="Pro residues" evidence="1">
    <location>
        <begin position="26"/>
        <end position="48"/>
    </location>
</feature>
<protein>
    <submittedName>
        <fullName evidence="3">Uncharacterized protein</fullName>
    </submittedName>
</protein>